<keyword evidence="3 7" id="KW-0547">Nucleotide-binding</keyword>
<dbReference type="SUPFAM" id="SSF52540">
    <property type="entry name" value="P-loop containing nucleoside triphosphate hydrolases"/>
    <property type="match status" value="1"/>
</dbReference>
<evidence type="ECO:0000256" key="5">
    <source>
        <dbReference type="ARBA" id="ARBA00022967"/>
    </source>
</evidence>
<dbReference type="GO" id="GO:0015417">
    <property type="term" value="F:ABC-type polyamine transporter activity"/>
    <property type="evidence" value="ECO:0007669"/>
    <property type="project" value="UniProtKB-EC"/>
</dbReference>
<dbReference type="GO" id="GO:0005524">
    <property type="term" value="F:ATP binding"/>
    <property type="evidence" value="ECO:0007669"/>
    <property type="project" value="UniProtKB-KW"/>
</dbReference>
<keyword evidence="4 7" id="KW-0067">ATP-binding</keyword>
<proteinExistence type="inferred from homology"/>
<protein>
    <recommendedName>
        <fullName evidence="7">Spermidine/putrescine import ATP-binding protein PotA</fullName>
        <ecNumber evidence="7">7.6.2.11</ecNumber>
    </recommendedName>
</protein>
<keyword evidence="6 7" id="KW-0472">Membrane</keyword>
<dbReference type="InterPro" id="IPR017871">
    <property type="entry name" value="ABC_transporter-like_CS"/>
</dbReference>
<dbReference type="Gene3D" id="3.40.50.300">
    <property type="entry name" value="P-loop containing nucleotide triphosphate hydrolases"/>
    <property type="match status" value="1"/>
</dbReference>
<dbReference type="PANTHER" id="PTHR42781">
    <property type="entry name" value="SPERMIDINE/PUTRESCINE IMPORT ATP-BINDING PROTEIN POTA"/>
    <property type="match status" value="1"/>
</dbReference>
<dbReference type="InterPro" id="IPR005893">
    <property type="entry name" value="PotA-like"/>
</dbReference>
<keyword evidence="1 7" id="KW-0813">Transport</keyword>
<dbReference type="Gene3D" id="2.40.50.100">
    <property type="match status" value="1"/>
</dbReference>
<sequence length="378" mass="40953">MSSEISAAAPQPTREHPAVQIDGVSKSFSGIVALEPVWLKIRRGEFLTLLGPSGCGKTTLLNLIAGFLEADKGELFIERDLVTQVPPHQREIGIVFQNYALFPHMSVAQNVAYGLRTRRVPKAEIAQRVREALALVKLEDFADRRPRQLSGGQQQRVALARALVIRPRVLLLDEPFSALDRNLRTAMQVELKEIQTRLGLTTVFVTHDQGEALSMSDRIAVMSRGRIRQIGTPSEIYDQPRNQFVSTFVGDANLFDAELLSRDGACVALSVGGTPLSVHAYQDELPAPGPVTLFVRPEHCALAEAGTPGTIPASVALSVYQGSYAELHLDCRSAAGEDRRVMLRVPSRQALPAGTAVGIALPQSGPAIYARQDKGAAA</sequence>
<dbReference type="NCBIfam" id="TIGR01187">
    <property type="entry name" value="potA"/>
    <property type="match status" value="1"/>
</dbReference>
<dbReference type="Pfam" id="PF00005">
    <property type="entry name" value="ABC_tran"/>
    <property type="match status" value="1"/>
</dbReference>
<keyword evidence="2 7" id="KW-1003">Cell membrane</keyword>
<feature type="domain" description="ABC transporter" evidence="8">
    <location>
        <begin position="19"/>
        <end position="249"/>
    </location>
</feature>
<reference evidence="9" key="1">
    <citation type="submission" date="2023-02" db="EMBL/GenBank/DDBJ databases">
        <title>Description and genomic characterization of Salipiger bruguierae sp. nov., isolated from the sediment of mangrove plant Bruguiera sexangula.</title>
        <authorList>
            <person name="Long M."/>
        </authorList>
    </citation>
    <scope>NUCLEOTIDE SEQUENCE</scope>
    <source>
        <strain evidence="9">H15</strain>
        <plasmid evidence="9">unnamed2</plasmid>
    </source>
</reference>
<dbReference type="InterPro" id="IPR003439">
    <property type="entry name" value="ABC_transporter-like_ATP-bd"/>
</dbReference>
<geneLocation type="plasmid" evidence="9">
    <name>unnamed2</name>
</geneLocation>
<dbReference type="SUPFAM" id="SSF50331">
    <property type="entry name" value="MOP-like"/>
    <property type="match status" value="1"/>
</dbReference>
<dbReference type="InterPro" id="IPR008995">
    <property type="entry name" value="Mo/tungstate-bd_C_term_dom"/>
</dbReference>
<organism evidence="9">
    <name type="scientific">Alloyangia sp. H15</name>
    <dbReference type="NCBI Taxonomy" id="3029062"/>
    <lineage>
        <taxon>Bacteria</taxon>
        <taxon>Pseudomonadati</taxon>
        <taxon>Pseudomonadota</taxon>
        <taxon>Alphaproteobacteria</taxon>
        <taxon>Rhodobacterales</taxon>
        <taxon>Roseobacteraceae</taxon>
        <taxon>Alloyangia</taxon>
    </lineage>
</organism>
<comment type="subunit">
    <text evidence="7">The complex is composed of two ATP-binding proteins (PotA), two transmembrane proteins (PotB and PotC) and a solute-binding protein (PotD).</text>
</comment>
<gene>
    <name evidence="7" type="primary">potA</name>
    <name evidence="9" type="ORF">PVT71_25990</name>
</gene>
<evidence type="ECO:0000256" key="6">
    <source>
        <dbReference type="ARBA" id="ARBA00023136"/>
    </source>
</evidence>
<dbReference type="PROSITE" id="PS50893">
    <property type="entry name" value="ABC_TRANSPORTER_2"/>
    <property type="match status" value="1"/>
</dbReference>
<dbReference type="Pfam" id="PF08402">
    <property type="entry name" value="TOBE_2"/>
    <property type="match status" value="1"/>
</dbReference>
<dbReference type="GO" id="GO:0016887">
    <property type="term" value="F:ATP hydrolysis activity"/>
    <property type="evidence" value="ECO:0007669"/>
    <property type="project" value="InterPro"/>
</dbReference>
<dbReference type="InterPro" id="IPR027417">
    <property type="entry name" value="P-loop_NTPase"/>
</dbReference>
<evidence type="ECO:0000256" key="4">
    <source>
        <dbReference type="ARBA" id="ARBA00022840"/>
    </source>
</evidence>
<dbReference type="PROSITE" id="PS00211">
    <property type="entry name" value="ABC_TRANSPORTER_1"/>
    <property type="match status" value="1"/>
</dbReference>
<keyword evidence="5 7" id="KW-1278">Translocase</keyword>
<evidence type="ECO:0000256" key="2">
    <source>
        <dbReference type="ARBA" id="ARBA00022475"/>
    </source>
</evidence>
<dbReference type="GO" id="GO:0015847">
    <property type="term" value="P:putrescine transport"/>
    <property type="evidence" value="ECO:0007669"/>
    <property type="project" value="UniProtKB-ARBA"/>
</dbReference>
<dbReference type="RefSeq" id="WP_353476109.1">
    <property type="nucleotide sequence ID" value="NZ_CP123387.1"/>
</dbReference>
<dbReference type="InterPro" id="IPR050093">
    <property type="entry name" value="ABC_SmlMolc_Importer"/>
</dbReference>
<comment type="similarity">
    <text evidence="7">Belongs to the ABC transporter superfamily. Spermidine/putrescine importer (TC 3.A.1.11.1) family.</text>
</comment>
<dbReference type="InterPro" id="IPR003593">
    <property type="entry name" value="AAA+_ATPase"/>
</dbReference>
<dbReference type="SMART" id="SM00382">
    <property type="entry name" value="AAA"/>
    <property type="match status" value="1"/>
</dbReference>
<dbReference type="EC" id="7.6.2.11" evidence="7"/>
<evidence type="ECO:0000256" key="3">
    <source>
        <dbReference type="ARBA" id="ARBA00022741"/>
    </source>
</evidence>
<dbReference type="EMBL" id="CP123387">
    <property type="protein sequence ID" value="XCC97219.1"/>
    <property type="molecule type" value="Genomic_DNA"/>
</dbReference>
<evidence type="ECO:0000256" key="7">
    <source>
        <dbReference type="RuleBase" id="RU364083"/>
    </source>
</evidence>
<dbReference type="PANTHER" id="PTHR42781:SF4">
    <property type="entry name" value="SPERMIDINE_PUTRESCINE IMPORT ATP-BINDING PROTEIN POTA"/>
    <property type="match status" value="1"/>
</dbReference>
<accession>A0AAU8AQE1</accession>
<dbReference type="InterPro" id="IPR013611">
    <property type="entry name" value="Transp-assoc_OB_typ2"/>
</dbReference>
<comment type="catalytic activity">
    <reaction evidence="7">
        <text>ATP + H2O + polyamine-[polyamine-binding protein]Side 1 = ADP + phosphate + polyamineSide 2 + [polyamine-binding protein]Side 1.</text>
        <dbReference type="EC" id="7.6.2.11"/>
    </reaction>
</comment>
<evidence type="ECO:0000259" key="8">
    <source>
        <dbReference type="PROSITE" id="PS50893"/>
    </source>
</evidence>
<dbReference type="FunFam" id="3.40.50.300:FF:000133">
    <property type="entry name" value="Spermidine/putrescine import ATP-binding protein PotA"/>
    <property type="match status" value="1"/>
</dbReference>
<keyword evidence="9" id="KW-0614">Plasmid</keyword>
<comment type="function">
    <text evidence="7">Part of the ABC transporter complex PotABCD involved in spermidine/putrescine import. Responsible for energy coupling to the transport system.</text>
</comment>
<evidence type="ECO:0000256" key="1">
    <source>
        <dbReference type="ARBA" id="ARBA00022448"/>
    </source>
</evidence>
<dbReference type="AlphaFoldDB" id="A0AAU8AQE1"/>
<evidence type="ECO:0000313" key="9">
    <source>
        <dbReference type="EMBL" id="XCC97219.1"/>
    </source>
</evidence>
<name>A0AAU8AQE1_9RHOB</name>
<dbReference type="GO" id="GO:0043190">
    <property type="term" value="C:ATP-binding cassette (ABC) transporter complex"/>
    <property type="evidence" value="ECO:0007669"/>
    <property type="project" value="InterPro"/>
</dbReference>